<comment type="caution">
    <text evidence="6">The sequence shown here is derived from an EMBL/GenBank/DDBJ whole genome shotgun (WGS) entry which is preliminary data.</text>
</comment>
<evidence type="ECO:0000313" key="6">
    <source>
        <dbReference type="EMBL" id="KGQ69485.1"/>
    </source>
</evidence>
<dbReference type="RefSeq" id="WP_034617868.1">
    <property type="nucleotide sequence ID" value="NZ_JSUM01000019.1"/>
</dbReference>
<dbReference type="STRING" id="505317.OA57_11175"/>
<reference evidence="6 7" key="1">
    <citation type="submission" date="2014-11" db="EMBL/GenBank/DDBJ databases">
        <title>Draft genome sequence of Chelonobacter oris 1662T, associated with respiratory disease in Hermann's Tortoises.</title>
        <authorList>
            <person name="Kudirkiene E."/>
            <person name="Hansen M.J."/>
            <person name="Bojesen A.M."/>
        </authorList>
    </citation>
    <scope>NUCLEOTIDE SEQUENCE [LARGE SCALE GENOMIC DNA]</scope>
    <source>
        <strain evidence="6 7">1662</strain>
    </source>
</reference>
<name>A0A0A3AQV2_9PAST</name>
<dbReference type="Pfam" id="PF07429">
    <property type="entry name" value="Glyco_transf_56"/>
    <property type="match status" value="1"/>
</dbReference>
<keyword evidence="3" id="KW-0328">Glycosyltransferase</keyword>
<keyword evidence="7" id="KW-1185">Reference proteome</keyword>
<evidence type="ECO:0000256" key="1">
    <source>
        <dbReference type="ARBA" id="ARBA00022475"/>
    </source>
</evidence>
<dbReference type="Proteomes" id="UP000030380">
    <property type="component" value="Unassembled WGS sequence"/>
</dbReference>
<keyword evidence="4" id="KW-0808">Transferase</keyword>
<evidence type="ECO:0000256" key="5">
    <source>
        <dbReference type="ARBA" id="ARBA00023136"/>
    </source>
</evidence>
<gene>
    <name evidence="6" type="ORF">OA57_11175</name>
</gene>
<dbReference type="GO" id="GO:0009246">
    <property type="term" value="P:enterobacterial common antigen biosynthetic process"/>
    <property type="evidence" value="ECO:0007669"/>
    <property type="project" value="InterPro"/>
</dbReference>
<sequence>MRICHILGSDIPHHNQTVMDFFRTQLWDRIPAQARAGFYIVGAAKADDPQEVVRFHTKKALADFLLQEVKQRNDTFYLLHGQFNVAIWLAILCGKLPLDRIGWHIWGADLYEDSVKWQFKLFYPLRRLAQKRLRHVFATVGDLNRFSRLNSTAEQTVLYFPAKMDPTLRTEKQNAVSDKPLTILLGNSGDQSNRHLAALQQIRQQLGDKVNILIPMGYPENNQPYIKQVKNKARELFDESAVTVFENKIEFQTYLAILAQCDLGYFIFARQQGIGTICLLTQFSIPLVLNAENPFCLDMRRQQIPFIEMNELDREKIATSQVRLTQLDKTQIDFFAPNFADGWVQLLTKWGQK</sequence>
<evidence type="ECO:0000313" key="7">
    <source>
        <dbReference type="Proteomes" id="UP000030380"/>
    </source>
</evidence>
<keyword evidence="1" id="KW-1003">Cell membrane</keyword>
<evidence type="ECO:0000256" key="4">
    <source>
        <dbReference type="ARBA" id="ARBA00022679"/>
    </source>
</evidence>
<keyword evidence="5" id="KW-0472">Membrane</keyword>
<evidence type="ECO:0000256" key="2">
    <source>
        <dbReference type="ARBA" id="ARBA00022519"/>
    </source>
</evidence>
<evidence type="ECO:0000256" key="3">
    <source>
        <dbReference type="ARBA" id="ARBA00022676"/>
    </source>
</evidence>
<organism evidence="6 7">
    <name type="scientific">Chelonobacter oris</name>
    <dbReference type="NCBI Taxonomy" id="505317"/>
    <lineage>
        <taxon>Bacteria</taxon>
        <taxon>Pseudomonadati</taxon>
        <taxon>Pseudomonadota</taxon>
        <taxon>Gammaproteobacteria</taxon>
        <taxon>Pasteurellales</taxon>
        <taxon>Pasteurellaceae</taxon>
        <taxon>Chelonobacter</taxon>
    </lineage>
</organism>
<protein>
    <recommendedName>
        <fullName evidence="8">TDP-N-acetylfucosamine:lipid II N-acetylfucosaminyltransferase</fullName>
    </recommendedName>
</protein>
<evidence type="ECO:0008006" key="8">
    <source>
        <dbReference type="Google" id="ProtNLM"/>
    </source>
</evidence>
<accession>A0A0A3AQV2</accession>
<dbReference type="EMBL" id="JSUM01000019">
    <property type="protein sequence ID" value="KGQ69485.1"/>
    <property type="molecule type" value="Genomic_DNA"/>
</dbReference>
<dbReference type="GO" id="GO:0008417">
    <property type="term" value="F:fucosyltransferase activity"/>
    <property type="evidence" value="ECO:0007669"/>
    <property type="project" value="InterPro"/>
</dbReference>
<dbReference type="InterPro" id="IPR009993">
    <property type="entry name" value="WecF"/>
</dbReference>
<keyword evidence="2" id="KW-0997">Cell inner membrane</keyword>
<proteinExistence type="predicted"/>
<dbReference type="AlphaFoldDB" id="A0A0A3AQV2"/>